<gene>
    <name evidence="3" type="ORF">SDC9_21756</name>
</gene>
<accession>A0A644UAA1</accession>
<name>A0A644UAA1_9ZZZZ</name>
<dbReference type="Pfam" id="PF07411">
    <property type="entry name" value="DUF1508"/>
    <property type="match status" value="1"/>
</dbReference>
<feature type="region of interest" description="Disordered" evidence="1">
    <location>
        <begin position="88"/>
        <end position="107"/>
    </location>
</feature>
<sequence length="107" mass="12335">MHKFKLIKNENGFRVQFVYRKEVIFWTESYTKKASAMKAINSLKDKALAAEIEEVDETIVIPKKAPIKKDETKKVEVKKVVAKKPTTKKVEIKKTSPKKTTTKKVVK</sequence>
<dbReference type="AlphaFoldDB" id="A0A644UAA1"/>
<protein>
    <recommendedName>
        <fullName evidence="2">DUF1508 domain-containing protein</fullName>
    </recommendedName>
</protein>
<organism evidence="3">
    <name type="scientific">bioreactor metagenome</name>
    <dbReference type="NCBI Taxonomy" id="1076179"/>
    <lineage>
        <taxon>unclassified sequences</taxon>
        <taxon>metagenomes</taxon>
        <taxon>ecological metagenomes</taxon>
    </lineage>
</organism>
<dbReference type="Gene3D" id="2.30.29.80">
    <property type="match status" value="1"/>
</dbReference>
<evidence type="ECO:0000259" key="2">
    <source>
        <dbReference type="Pfam" id="PF07411"/>
    </source>
</evidence>
<dbReference type="InterPro" id="IPR036913">
    <property type="entry name" value="YegP-like_sf"/>
</dbReference>
<feature type="domain" description="DUF1508" evidence="2">
    <location>
        <begin position="22"/>
        <end position="54"/>
    </location>
</feature>
<evidence type="ECO:0000256" key="1">
    <source>
        <dbReference type="SAM" id="MobiDB-lite"/>
    </source>
</evidence>
<dbReference type="SUPFAM" id="SSF160113">
    <property type="entry name" value="YegP-like"/>
    <property type="match status" value="1"/>
</dbReference>
<feature type="compositionally biased region" description="Basic residues" evidence="1">
    <location>
        <begin position="95"/>
        <end position="107"/>
    </location>
</feature>
<evidence type="ECO:0000313" key="3">
    <source>
        <dbReference type="EMBL" id="MPL75915.1"/>
    </source>
</evidence>
<reference evidence="3" key="1">
    <citation type="submission" date="2019-08" db="EMBL/GenBank/DDBJ databases">
        <authorList>
            <person name="Kucharzyk K."/>
            <person name="Murdoch R.W."/>
            <person name="Higgins S."/>
            <person name="Loffler F."/>
        </authorList>
    </citation>
    <scope>NUCLEOTIDE SEQUENCE</scope>
</reference>
<comment type="caution">
    <text evidence="3">The sequence shown here is derived from an EMBL/GenBank/DDBJ whole genome shotgun (WGS) entry which is preliminary data.</text>
</comment>
<dbReference type="EMBL" id="VSSQ01000092">
    <property type="protein sequence ID" value="MPL75915.1"/>
    <property type="molecule type" value="Genomic_DNA"/>
</dbReference>
<dbReference type="InterPro" id="IPR010879">
    <property type="entry name" value="DUF1508"/>
</dbReference>
<proteinExistence type="predicted"/>